<organism evidence="1 2">
    <name type="scientific">Veillonella tobetsuensis</name>
    <dbReference type="NCBI Taxonomy" id="1110546"/>
    <lineage>
        <taxon>Bacteria</taxon>
        <taxon>Bacillati</taxon>
        <taxon>Bacillota</taxon>
        <taxon>Negativicutes</taxon>
        <taxon>Veillonellales</taxon>
        <taxon>Veillonellaceae</taxon>
        <taxon>Veillonella</taxon>
    </lineage>
</organism>
<evidence type="ECO:0000313" key="2">
    <source>
        <dbReference type="Proteomes" id="UP000238877"/>
    </source>
</evidence>
<protein>
    <submittedName>
        <fullName evidence="1">Uncharacterized protein</fullName>
    </submittedName>
</protein>
<dbReference type="AlphaFoldDB" id="A0A2S7ZN90"/>
<dbReference type="RefSeq" id="WP_105093097.1">
    <property type="nucleotide sequence ID" value="NZ_PPDF01000012.1"/>
</dbReference>
<proteinExistence type="predicted"/>
<gene>
    <name evidence="1" type="ORF">VTHSUH11_06740</name>
</gene>
<sequence length="268" mass="30445">MIIFAPAVIAAIGIACKNIDKSIELDEKALKRLRKAYNLQHESKLKIEKTIEQHDKALEKLLNRKLSITQYSLRPFVDVFSRIKKVEFDDALIKKAQINLTFPKEKYGNLMVDHNIIIQPYTGKEAIVSLLKGGFTGLMVDESKREVIIAGKHLRIAEAYASNADNICMMLNHIIDEANKISDLLASLNLFLLKSIKLVDQLIDTIGYDKYKYTTQDREIIKNTINIAMAVKDIIDCPVIDEEGNITEQLANSYKFAYDFYMIINGSV</sequence>
<dbReference type="Proteomes" id="UP000238877">
    <property type="component" value="Unassembled WGS sequence"/>
</dbReference>
<dbReference type="EMBL" id="PPDF01000012">
    <property type="protein sequence ID" value="PQL24675.1"/>
    <property type="molecule type" value="Genomic_DNA"/>
</dbReference>
<comment type="caution">
    <text evidence="1">The sequence shown here is derived from an EMBL/GenBank/DDBJ whole genome shotgun (WGS) entry which is preliminary data.</text>
</comment>
<accession>A0A2S7ZN90</accession>
<reference evidence="1 2" key="1">
    <citation type="submission" date="2018-01" db="EMBL/GenBank/DDBJ databases">
        <title>Draft genome sequences of clinical isolates and type strains of oral Veillonella including Veillonella infantum sp., nov.</title>
        <authorList>
            <person name="Mashima I."/>
            <person name="Liao Y.-C."/>
            <person name="Sabharwal A."/>
            <person name="Haase E.M."/>
            <person name="Nakazawa F."/>
            <person name="Scannapieco F.A."/>
        </authorList>
    </citation>
    <scope>NUCLEOTIDE SEQUENCE [LARGE SCALE GENOMIC DNA]</scope>
    <source>
        <strain evidence="1 2">Y6</strain>
    </source>
</reference>
<evidence type="ECO:0000313" key="1">
    <source>
        <dbReference type="EMBL" id="PQL24675.1"/>
    </source>
</evidence>
<name>A0A2S7ZN90_9FIRM</name>